<dbReference type="InParanoid" id="G3UEP7"/>
<keyword evidence="8 12" id="KW-0238">DNA-binding</keyword>
<evidence type="ECO:0000256" key="12">
    <source>
        <dbReference type="RuleBase" id="RU003894"/>
    </source>
</evidence>
<dbReference type="SMART" id="SM00526">
    <property type="entry name" value="H15"/>
    <property type="match status" value="1"/>
</dbReference>
<dbReference type="Ensembl" id="ENSLAFT00000032147.1">
    <property type="protein sequence ID" value="ENSLAFP00000026305.1"/>
    <property type="gene ID" value="ENSLAFG00000030707.1"/>
</dbReference>
<comment type="function">
    <text evidence="11">DNA-binding protein that may be implicated in chromatin remodeling and/or transcriptional regulation during spermiogenesis, the process of spermatid maturation into spermatozoa.</text>
</comment>
<dbReference type="Pfam" id="PF00538">
    <property type="entry name" value="Linker_histone"/>
    <property type="match status" value="1"/>
</dbReference>
<feature type="domain" description="H15" evidence="14">
    <location>
        <begin position="32"/>
        <end position="105"/>
    </location>
</feature>
<dbReference type="FunFam" id="1.10.10.10:FF:000724">
    <property type="entry name" value="Histone H1-like protein in spermatids 1"/>
    <property type="match status" value="1"/>
</dbReference>
<comment type="subcellular location">
    <subcellularLocation>
        <location evidence="12">Nucleus</location>
    </subcellularLocation>
</comment>
<keyword evidence="9" id="KW-0804">Transcription</keyword>
<dbReference type="SUPFAM" id="SSF46785">
    <property type="entry name" value="Winged helix' DNA-binding domain"/>
    <property type="match status" value="1"/>
</dbReference>
<dbReference type="PRINTS" id="PR00624">
    <property type="entry name" value="HISTONEH5"/>
</dbReference>
<evidence type="ECO:0000256" key="6">
    <source>
        <dbReference type="ARBA" id="ARBA00022871"/>
    </source>
</evidence>
<comment type="similarity">
    <text evidence="12">Belongs to the histone H1/H5 family.</text>
</comment>
<feature type="compositionally biased region" description="Basic residues" evidence="13">
    <location>
        <begin position="103"/>
        <end position="117"/>
    </location>
</feature>
<dbReference type="GO" id="GO:0030527">
    <property type="term" value="F:structural constituent of chromatin"/>
    <property type="evidence" value="ECO:0007669"/>
    <property type="project" value="InterPro"/>
</dbReference>
<name>G3UEP7_LOXAF</name>
<dbReference type="STRING" id="9785.ENSLAFP00000026305"/>
<evidence type="ECO:0000256" key="10">
    <source>
        <dbReference type="ARBA" id="ARBA00023242"/>
    </source>
</evidence>
<dbReference type="OMA" id="KGAHHRM"/>
<feature type="compositionally biased region" description="Polar residues" evidence="13">
    <location>
        <begin position="1"/>
        <end position="23"/>
    </location>
</feature>
<dbReference type="InterPro" id="IPR005818">
    <property type="entry name" value="Histone_H1/H5_H15"/>
</dbReference>
<keyword evidence="5" id="KW-0156">Chromatin regulator</keyword>
<dbReference type="GO" id="GO:0000786">
    <property type="term" value="C:nucleosome"/>
    <property type="evidence" value="ECO:0007669"/>
    <property type="project" value="InterPro"/>
</dbReference>
<evidence type="ECO:0000256" key="5">
    <source>
        <dbReference type="ARBA" id="ARBA00022853"/>
    </source>
</evidence>
<dbReference type="GO" id="GO:0005634">
    <property type="term" value="C:nucleus"/>
    <property type="evidence" value="ECO:0007669"/>
    <property type="project" value="UniProtKB-SubCell"/>
</dbReference>
<accession>G3UEP7</accession>
<keyword evidence="16" id="KW-1185">Reference proteome</keyword>
<evidence type="ECO:0000313" key="16">
    <source>
        <dbReference type="Proteomes" id="UP000007646"/>
    </source>
</evidence>
<evidence type="ECO:0000256" key="4">
    <source>
        <dbReference type="ARBA" id="ARBA00022782"/>
    </source>
</evidence>
<evidence type="ECO:0000256" key="3">
    <source>
        <dbReference type="ARBA" id="ARBA00022553"/>
    </source>
</evidence>
<dbReference type="eggNOG" id="ENOG502SVZZ">
    <property type="taxonomic scope" value="Eukaryota"/>
</dbReference>
<dbReference type="GO" id="GO:0003677">
    <property type="term" value="F:DNA binding"/>
    <property type="evidence" value="ECO:0007669"/>
    <property type="project" value="UniProtKB-KW"/>
</dbReference>
<dbReference type="AlphaFoldDB" id="G3UEP7"/>
<dbReference type="Gene3D" id="1.10.10.10">
    <property type="entry name" value="Winged helix-like DNA-binding domain superfamily/Winged helix DNA-binding domain"/>
    <property type="match status" value="1"/>
</dbReference>
<keyword evidence="2" id="KW-0217">Developmental protein</keyword>
<evidence type="ECO:0000256" key="9">
    <source>
        <dbReference type="ARBA" id="ARBA00023163"/>
    </source>
</evidence>
<proteinExistence type="inferred from homology"/>
<evidence type="ECO:0000256" key="2">
    <source>
        <dbReference type="ARBA" id="ARBA00022473"/>
    </source>
</evidence>
<keyword evidence="3" id="KW-0597">Phosphoprotein</keyword>
<dbReference type="InterPro" id="IPR036388">
    <property type="entry name" value="WH-like_DNA-bd_sf"/>
</dbReference>
<dbReference type="CDD" id="cd00073">
    <property type="entry name" value="H15"/>
    <property type="match status" value="1"/>
</dbReference>
<dbReference type="InterPro" id="IPR005819">
    <property type="entry name" value="H1/H5"/>
</dbReference>
<dbReference type="GO" id="GO:0007283">
    <property type="term" value="P:spermatogenesis"/>
    <property type="evidence" value="ECO:0007669"/>
    <property type="project" value="UniProtKB-KW"/>
</dbReference>
<keyword evidence="1 12" id="KW-0158">Chromosome</keyword>
<dbReference type="GO" id="GO:0030154">
    <property type="term" value="P:cell differentiation"/>
    <property type="evidence" value="ECO:0007669"/>
    <property type="project" value="UniProtKB-KW"/>
</dbReference>
<feature type="region of interest" description="Disordered" evidence="13">
    <location>
        <begin position="1"/>
        <end position="36"/>
    </location>
</feature>
<evidence type="ECO:0000256" key="8">
    <source>
        <dbReference type="ARBA" id="ARBA00023125"/>
    </source>
</evidence>
<keyword evidence="10 12" id="KW-0539">Nucleus</keyword>
<dbReference type="GO" id="GO:0006334">
    <property type="term" value="P:nucleosome assembly"/>
    <property type="evidence" value="ECO:0007669"/>
    <property type="project" value="InterPro"/>
</dbReference>
<keyword evidence="4" id="KW-0221">Differentiation</keyword>
<dbReference type="PROSITE" id="PS51504">
    <property type="entry name" value="H15"/>
    <property type="match status" value="1"/>
</dbReference>
<dbReference type="GO" id="GO:0030261">
    <property type="term" value="P:chromosome condensation"/>
    <property type="evidence" value="ECO:0007669"/>
    <property type="project" value="UniProtKB-ARBA"/>
</dbReference>
<keyword evidence="7" id="KW-0805">Transcription regulation</keyword>
<keyword evidence="6" id="KW-0744">Spermatogenesis</keyword>
<dbReference type="GeneTree" id="ENSGT00730000111487"/>
<dbReference type="Proteomes" id="UP000007646">
    <property type="component" value="Unassembled WGS sequence"/>
</dbReference>
<feature type="region of interest" description="Disordered" evidence="13">
    <location>
        <begin position="98"/>
        <end position="138"/>
    </location>
</feature>
<sequence length="138" mass="14943">SNTALGGSRLSSVSGIPNKSDTGSRAFPKPHRRPSMSRVILEAVADKGAHHRMSLAALKKAVTTTGYDMSRNAWRFKRVLKGLVDNGMLKQVTGKGVSGSFRIGKKQTSKSKLKLKKCGQQQGEQQGHQQGHQEGDQC</sequence>
<evidence type="ECO:0000256" key="13">
    <source>
        <dbReference type="SAM" id="MobiDB-lite"/>
    </source>
</evidence>
<dbReference type="InterPro" id="IPR036390">
    <property type="entry name" value="WH_DNA-bd_sf"/>
</dbReference>
<feature type="compositionally biased region" description="Low complexity" evidence="13">
    <location>
        <begin position="118"/>
        <end position="130"/>
    </location>
</feature>
<evidence type="ECO:0000256" key="1">
    <source>
        <dbReference type="ARBA" id="ARBA00022454"/>
    </source>
</evidence>
<dbReference type="HOGENOM" id="CLU_105276_0_0_1"/>
<organism evidence="15 16">
    <name type="scientific">Loxodonta africana</name>
    <name type="common">African elephant</name>
    <dbReference type="NCBI Taxonomy" id="9785"/>
    <lineage>
        <taxon>Eukaryota</taxon>
        <taxon>Metazoa</taxon>
        <taxon>Chordata</taxon>
        <taxon>Craniata</taxon>
        <taxon>Vertebrata</taxon>
        <taxon>Euteleostomi</taxon>
        <taxon>Mammalia</taxon>
        <taxon>Eutheria</taxon>
        <taxon>Afrotheria</taxon>
        <taxon>Proboscidea</taxon>
        <taxon>Elephantidae</taxon>
        <taxon>Loxodonta</taxon>
    </lineage>
</organism>
<evidence type="ECO:0000313" key="15">
    <source>
        <dbReference type="Ensembl" id="ENSLAFP00000026305.1"/>
    </source>
</evidence>
<protein>
    <recommendedName>
        <fullName evidence="14">H15 domain-containing protein</fullName>
    </recommendedName>
</protein>
<reference evidence="15 16" key="1">
    <citation type="submission" date="2009-06" db="EMBL/GenBank/DDBJ databases">
        <title>The Genome Sequence of Loxodonta africana (African elephant).</title>
        <authorList>
            <person name="Di Palma F."/>
            <person name="Heiman D."/>
            <person name="Young S."/>
            <person name="Johnson J."/>
            <person name="Lander E.S."/>
            <person name="Lindblad-Toh K."/>
        </authorList>
    </citation>
    <scope>NUCLEOTIDE SEQUENCE [LARGE SCALE GENOMIC DNA]</scope>
    <source>
        <strain evidence="15 16">Isolate ISIS603380</strain>
    </source>
</reference>
<evidence type="ECO:0000256" key="7">
    <source>
        <dbReference type="ARBA" id="ARBA00023015"/>
    </source>
</evidence>
<evidence type="ECO:0000259" key="14">
    <source>
        <dbReference type="PROSITE" id="PS51504"/>
    </source>
</evidence>
<reference evidence="15" key="2">
    <citation type="submission" date="2025-08" db="UniProtKB">
        <authorList>
            <consortium name="Ensembl"/>
        </authorList>
    </citation>
    <scope>IDENTIFICATION</scope>
    <source>
        <strain evidence="15">Isolate ISIS603380</strain>
    </source>
</reference>
<evidence type="ECO:0000256" key="11">
    <source>
        <dbReference type="ARBA" id="ARBA00055987"/>
    </source>
</evidence>
<reference evidence="15" key="3">
    <citation type="submission" date="2025-09" db="UniProtKB">
        <authorList>
            <consortium name="Ensembl"/>
        </authorList>
    </citation>
    <scope>IDENTIFICATION</scope>
    <source>
        <strain evidence="15">Isolate ISIS603380</strain>
    </source>
</reference>